<dbReference type="PANTHER" id="PTHR39206">
    <property type="entry name" value="SLL8004 PROTEIN"/>
    <property type="match status" value="1"/>
</dbReference>
<dbReference type="Pfam" id="PF06414">
    <property type="entry name" value="Zeta_toxin"/>
    <property type="match status" value="1"/>
</dbReference>
<dbReference type="InterPro" id="IPR010488">
    <property type="entry name" value="Zeta_toxin_domain"/>
</dbReference>
<comment type="catalytic activity">
    <reaction evidence="6">
        <text>UDP-N-acetyl-alpha-D-glucosamine + ATP = UDP-N-acetyl-alpha-D-glucosamine 3'-phosphate + ADP + H(+)</text>
        <dbReference type="Rhea" id="RHEA:32671"/>
        <dbReference type="ChEBI" id="CHEBI:15378"/>
        <dbReference type="ChEBI" id="CHEBI:30616"/>
        <dbReference type="ChEBI" id="CHEBI:57705"/>
        <dbReference type="ChEBI" id="CHEBI:64353"/>
        <dbReference type="ChEBI" id="CHEBI:456216"/>
        <dbReference type="EC" id="2.7.1.176"/>
    </reaction>
</comment>
<name>A0AAP3Q2Y1_9FIRM</name>
<dbReference type="AlphaFoldDB" id="A0AAP3Q2Y1"/>
<proteinExistence type="inferred from homology"/>
<dbReference type="GO" id="GO:0016301">
    <property type="term" value="F:kinase activity"/>
    <property type="evidence" value="ECO:0007669"/>
    <property type="project" value="InterPro"/>
</dbReference>
<reference evidence="8" key="1">
    <citation type="submission" date="2023-01" db="EMBL/GenBank/DDBJ databases">
        <title>Human gut microbiome strain richness.</title>
        <authorList>
            <person name="Chen-Liaw A."/>
        </authorList>
    </citation>
    <scope>NUCLEOTIDE SEQUENCE</scope>
    <source>
        <strain evidence="8">1001283st1_D2_1001283B150209_150212</strain>
    </source>
</reference>
<keyword evidence="4" id="KW-0067">ATP-binding</keyword>
<dbReference type="InterPro" id="IPR027417">
    <property type="entry name" value="P-loop_NTPase"/>
</dbReference>
<evidence type="ECO:0000256" key="3">
    <source>
        <dbReference type="ARBA" id="ARBA00022741"/>
    </source>
</evidence>
<protein>
    <recommendedName>
        <fullName evidence="5">UDP-N-acetylglucosamine kinase</fullName>
        <ecNumber evidence="2">2.7.1.176</ecNumber>
    </recommendedName>
    <alternativeName>
        <fullName evidence="5">UDP-N-acetylglucosamine kinase</fullName>
    </alternativeName>
</protein>
<dbReference type="RefSeq" id="WP_306775494.1">
    <property type="nucleotide sequence ID" value="NZ_JADPAO010000011.1"/>
</dbReference>
<evidence type="ECO:0000256" key="5">
    <source>
        <dbReference type="ARBA" id="ARBA00032897"/>
    </source>
</evidence>
<comment type="similarity">
    <text evidence="1">Belongs to the zeta toxin family.</text>
</comment>
<keyword evidence="3" id="KW-0547">Nucleotide-binding</keyword>
<feature type="domain" description="Zeta toxin" evidence="7">
    <location>
        <begin position="4"/>
        <end position="103"/>
    </location>
</feature>
<evidence type="ECO:0000256" key="1">
    <source>
        <dbReference type="ARBA" id="ARBA00009104"/>
    </source>
</evidence>
<evidence type="ECO:0000256" key="2">
    <source>
        <dbReference type="ARBA" id="ARBA00011963"/>
    </source>
</evidence>
<organism evidence="8 9">
    <name type="scientific">Agathobacter rectalis</name>
    <dbReference type="NCBI Taxonomy" id="39491"/>
    <lineage>
        <taxon>Bacteria</taxon>
        <taxon>Bacillati</taxon>
        <taxon>Bacillota</taxon>
        <taxon>Clostridia</taxon>
        <taxon>Lachnospirales</taxon>
        <taxon>Lachnospiraceae</taxon>
        <taxon>Agathobacter</taxon>
    </lineage>
</organism>
<comment type="caution">
    <text evidence="8">The sequence shown here is derived from an EMBL/GenBank/DDBJ whole genome shotgun (WGS) entry which is preliminary data.</text>
</comment>
<dbReference type="Gene3D" id="3.40.50.300">
    <property type="entry name" value="P-loop containing nucleotide triphosphate hydrolases"/>
    <property type="match status" value="1"/>
</dbReference>
<dbReference type="GO" id="GO:0005524">
    <property type="term" value="F:ATP binding"/>
    <property type="evidence" value="ECO:0007669"/>
    <property type="project" value="UniProtKB-KW"/>
</dbReference>
<evidence type="ECO:0000256" key="4">
    <source>
        <dbReference type="ARBA" id="ARBA00022840"/>
    </source>
</evidence>
<evidence type="ECO:0000256" key="6">
    <source>
        <dbReference type="ARBA" id="ARBA00048178"/>
    </source>
</evidence>
<dbReference type="EC" id="2.7.1.176" evidence="2"/>
<evidence type="ECO:0000313" key="9">
    <source>
        <dbReference type="Proteomes" id="UP001212823"/>
    </source>
</evidence>
<dbReference type="Proteomes" id="UP001212823">
    <property type="component" value="Unassembled WGS sequence"/>
</dbReference>
<accession>A0AAP3Q2Y1</accession>
<dbReference type="PANTHER" id="PTHR39206:SF1">
    <property type="entry name" value="SLL8004 PROTEIN"/>
    <property type="match status" value="1"/>
</dbReference>
<evidence type="ECO:0000259" key="7">
    <source>
        <dbReference type="Pfam" id="PF06414"/>
    </source>
</evidence>
<sequence>MKRYVIIAGVNGAGKSTLYQVMDSLKNMSRINTDEIVREFGDWKNSSDVIRAGKIAVSKINHYFEIGESFNQESTLCGRSIIKNIKRARMCGYRIELHYVGVDSVDIAKKGLHRGWQMADMEFRIKM</sequence>
<dbReference type="SUPFAM" id="SSF52540">
    <property type="entry name" value="P-loop containing nucleoside triphosphate hydrolases"/>
    <property type="match status" value="1"/>
</dbReference>
<dbReference type="EMBL" id="JAQLYE010000011">
    <property type="protein sequence ID" value="MDB8017926.1"/>
    <property type="molecule type" value="Genomic_DNA"/>
</dbReference>
<evidence type="ECO:0000313" key="8">
    <source>
        <dbReference type="EMBL" id="MDB8017926.1"/>
    </source>
</evidence>
<gene>
    <name evidence="8" type="ORF">PNE45_07760</name>
</gene>